<dbReference type="PANTHER" id="PTHR30336:SF20">
    <property type="entry name" value="DUF218 DOMAIN-CONTAINING PROTEIN"/>
    <property type="match status" value="1"/>
</dbReference>
<dbReference type="InterPro" id="IPR014729">
    <property type="entry name" value="Rossmann-like_a/b/a_fold"/>
</dbReference>
<dbReference type="PANTHER" id="PTHR30336">
    <property type="entry name" value="INNER MEMBRANE PROTEIN, PROBABLE PERMEASE"/>
    <property type="match status" value="1"/>
</dbReference>
<dbReference type="Proteomes" id="UP000245369">
    <property type="component" value="Chromosome"/>
</dbReference>
<keyword evidence="2" id="KW-1185">Reference proteome</keyword>
<sequence length="263" mass="29177">MTDTISALNTLASYLGPRDFDQINQGNLYTHQGIRQADIFAFFGGSILEGINVLAQAMNNQIAKHYIIIGGAGHTTPALVKEARKAFPNLTVPNNTTEAQLFNQILQDQYGLSADFLETKSTNCGNNISYLLDLIAAENLECQSIILCQDASMQRRMGATLAKQAPHIKAIHYAAYEVEFISQDETISLQPQNSLGMWSAQDYIRLLMGEIPRLQDKPDGYGPRGKNYLVHVDIPDQVQEAFDSLLPTYGHLIREANPEFADK</sequence>
<dbReference type="GeneID" id="93924276"/>
<dbReference type="Gene3D" id="3.40.50.620">
    <property type="entry name" value="HUPs"/>
    <property type="match status" value="1"/>
</dbReference>
<proteinExistence type="predicted"/>
<organism evidence="1 2">
    <name type="scientific">Streptococcus sobrinus</name>
    <dbReference type="NCBI Taxonomy" id="1310"/>
    <lineage>
        <taxon>Bacteria</taxon>
        <taxon>Bacillati</taxon>
        <taxon>Bacillota</taxon>
        <taxon>Bacilli</taxon>
        <taxon>Lactobacillales</taxon>
        <taxon>Streptococcaceae</taxon>
        <taxon>Streptococcus</taxon>
    </lineage>
</organism>
<name>A0ABM6W5T8_9STRE</name>
<evidence type="ECO:0008006" key="3">
    <source>
        <dbReference type="Google" id="ProtNLM"/>
    </source>
</evidence>
<reference evidence="1 2" key="1">
    <citation type="submission" date="2018-05" db="EMBL/GenBank/DDBJ databases">
        <title>Complete genome sequences of Streptococcus sobrinus.</title>
        <authorList>
            <person name="Sales M."/>
            <person name="Jensen P.A."/>
        </authorList>
    </citation>
    <scope>NUCLEOTIDE SEQUENCE [LARGE SCALE GENOMIC DNA]</scope>
    <source>
        <strain evidence="1 2">SL1</strain>
    </source>
</reference>
<accession>A0ABM6W5T8</accession>
<dbReference type="Gene3D" id="1.10.3620.10">
    <property type="entry name" value="YdcF like domain"/>
    <property type="match status" value="1"/>
</dbReference>
<evidence type="ECO:0000313" key="1">
    <source>
        <dbReference type="EMBL" id="AWN21126.1"/>
    </source>
</evidence>
<protein>
    <recommendedName>
        <fullName evidence="3">DUF218 domain-containing protein</fullName>
    </recommendedName>
</protein>
<dbReference type="InterPro" id="IPR051599">
    <property type="entry name" value="Cell_Envelope_Assoc"/>
</dbReference>
<dbReference type="EMBL" id="CP029490">
    <property type="protein sequence ID" value="AWN21126.1"/>
    <property type="molecule type" value="Genomic_DNA"/>
</dbReference>
<dbReference type="RefSeq" id="WP_019769676.1">
    <property type="nucleotide sequence ID" value="NZ_CP029490.1"/>
</dbReference>
<gene>
    <name evidence="1" type="ORF">DK182_07100</name>
</gene>
<evidence type="ECO:0000313" key="2">
    <source>
        <dbReference type="Proteomes" id="UP000245369"/>
    </source>
</evidence>